<accession>A0A0K1P9R4</accession>
<dbReference type="InterPro" id="IPR029058">
    <property type="entry name" value="AB_hydrolase_fold"/>
</dbReference>
<dbReference type="EMBL" id="CP012332">
    <property type="protein sequence ID" value="AKU90255.1"/>
    <property type="molecule type" value="Genomic_DNA"/>
</dbReference>
<keyword evidence="3" id="KW-1185">Reference proteome</keyword>
<dbReference type="AlphaFoldDB" id="A0A0K1P9R4"/>
<evidence type="ECO:0000313" key="2">
    <source>
        <dbReference type="EMBL" id="AKU90255.1"/>
    </source>
</evidence>
<dbReference type="GO" id="GO:0016787">
    <property type="term" value="F:hydrolase activity"/>
    <property type="evidence" value="ECO:0007669"/>
    <property type="project" value="InterPro"/>
</dbReference>
<dbReference type="InterPro" id="IPR002925">
    <property type="entry name" value="Dienelactn_hydro"/>
</dbReference>
<dbReference type="Gene3D" id="3.40.50.1820">
    <property type="entry name" value="alpha/beta hydrolase"/>
    <property type="match status" value="1"/>
</dbReference>
<dbReference type="InterPro" id="IPR050261">
    <property type="entry name" value="FrsA_esterase"/>
</dbReference>
<dbReference type="SUPFAM" id="SSF53474">
    <property type="entry name" value="alpha/beta-Hydrolases"/>
    <property type="match status" value="1"/>
</dbReference>
<protein>
    <recommendedName>
        <fullName evidence="1">Dienelactone hydrolase domain-containing protein</fullName>
    </recommendedName>
</protein>
<proteinExistence type="predicted"/>
<sequence>MKDIESREVIVRTDDVDLAGNLAVPGGATGIVVFAHGSGSSRFSPRNNFVAEVIQQAGVATLLMDLLTSEEEEVDQMTAELRFNIQLLAERVVGAVDSLQQEPETGHFRIGLFGSSTGAAAALVAAAARPYGVHAVVSRGGRPDLAGDSLGLVQAPTLLLVGGNDDVVIELNRDAYGRMDCEKELRIIPGATHLFAEPGTLEQVAKEAAGWFADHLAIGEQPAAQ</sequence>
<evidence type="ECO:0000259" key="1">
    <source>
        <dbReference type="Pfam" id="PF01738"/>
    </source>
</evidence>
<reference evidence="2 3" key="1">
    <citation type="submission" date="2015-08" db="EMBL/GenBank/DDBJ databases">
        <authorList>
            <person name="Babu N.S."/>
            <person name="Beckwith C.J."/>
            <person name="Beseler K.G."/>
            <person name="Brison A."/>
            <person name="Carone J.V."/>
            <person name="Caskin T.P."/>
            <person name="Diamond M."/>
            <person name="Durham M.E."/>
            <person name="Foxe J.M."/>
            <person name="Go M."/>
            <person name="Henderson B.A."/>
            <person name="Jones I.B."/>
            <person name="McGettigan J.A."/>
            <person name="Micheletti S.J."/>
            <person name="Nasrallah M.E."/>
            <person name="Ortiz D."/>
            <person name="Piller C.R."/>
            <person name="Privatt S.R."/>
            <person name="Schneider S.L."/>
            <person name="Sharp S."/>
            <person name="Smith T.C."/>
            <person name="Stanton J.D."/>
            <person name="Ullery H.E."/>
            <person name="Wilson R.J."/>
            <person name="Serrano M.G."/>
            <person name="Buck G."/>
            <person name="Lee V."/>
            <person name="Wang Y."/>
            <person name="Carvalho R."/>
            <person name="Voegtly L."/>
            <person name="Shi R."/>
            <person name="Duckworth R."/>
            <person name="Johnson A."/>
            <person name="Loviza R."/>
            <person name="Walstead R."/>
            <person name="Shah Z."/>
            <person name="Kiflezghi M."/>
            <person name="Wade K."/>
            <person name="Ball S.L."/>
            <person name="Bradley K.W."/>
            <person name="Asai D.J."/>
            <person name="Bowman C.A."/>
            <person name="Russell D.A."/>
            <person name="Pope W.H."/>
            <person name="Jacobs-Sera D."/>
            <person name="Hendrix R.W."/>
            <person name="Hatfull G.F."/>
        </authorList>
    </citation>
    <scope>NUCLEOTIDE SEQUENCE [LARGE SCALE GENOMIC DNA]</scope>
    <source>
        <strain evidence="2 3">DSM 27710</strain>
    </source>
</reference>
<dbReference type="PANTHER" id="PTHR22946:SF0">
    <property type="entry name" value="DIENELACTONE HYDROLASE DOMAIN-CONTAINING PROTEIN"/>
    <property type="match status" value="1"/>
</dbReference>
<dbReference type="RefSeq" id="WP_050724727.1">
    <property type="nucleotide sequence ID" value="NZ_CP012332.1"/>
</dbReference>
<dbReference type="STRING" id="1391653.AKJ08_0642"/>
<organism evidence="2 3">
    <name type="scientific">Vulgatibacter incomptus</name>
    <dbReference type="NCBI Taxonomy" id="1391653"/>
    <lineage>
        <taxon>Bacteria</taxon>
        <taxon>Pseudomonadati</taxon>
        <taxon>Myxococcota</taxon>
        <taxon>Myxococcia</taxon>
        <taxon>Myxococcales</taxon>
        <taxon>Cystobacterineae</taxon>
        <taxon>Vulgatibacteraceae</taxon>
        <taxon>Vulgatibacter</taxon>
    </lineage>
</organism>
<dbReference type="PATRIC" id="fig|1391653.3.peg.661"/>
<feature type="domain" description="Dienelactone hydrolase" evidence="1">
    <location>
        <begin position="22"/>
        <end position="206"/>
    </location>
</feature>
<dbReference type="KEGG" id="vin:AKJ08_0642"/>
<evidence type="ECO:0000313" key="3">
    <source>
        <dbReference type="Proteomes" id="UP000055590"/>
    </source>
</evidence>
<dbReference type="PANTHER" id="PTHR22946">
    <property type="entry name" value="DIENELACTONE HYDROLASE DOMAIN-CONTAINING PROTEIN-RELATED"/>
    <property type="match status" value="1"/>
</dbReference>
<name>A0A0K1P9R4_9BACT</name>
<dbReference type="Pfam" id="PF01738">
    <property type="entry name" value="DLH"/>
    <property type="match status" value="1"/>
</dbReference>
<gene>
    <name evidence="2" type="ORF">AKJ08_0642</name>
</gene>
<dbReference type="Proteomes" id="UP000055590">
    <property type="component" value="Chromosome"/>
</dbReference>
<dbReference type="OrthoDB" id="9810066at2"/>